<reference evidence="1" key="1">
    <citation type="submission" date="2014-09" db="EMBL/GenBank/DDBJ databases">
        <authorList>
            <person name="Magalhaes I.L.F."/>
            <person name="Oliveira U."/>
            <person name="Santos F.R."/>
            <person name="Vidigal T.H.D.A."/>
            <person name="Brescovit A.D."/>
            <person name="Santos A.J."/>
        </authorList>
    </citation>
    <scope>NUCLEOTIDE SEQUENCE</scope>
    <source>
        <tissue evidence="1">Shoot tissue taken approximately 20 cm above the soil surface</tissue>
    </source>
</reference>
<proteinExistence type="predicted"/>
<dbReference type="EMBL" id="GBRH01190275">
    <property type="protein sequence ID" value="JAE07621.1"/>
    <property type="molecule type" value="Transcribed_RNA"/>
</dbReference>
<name>A0A0A9FBZ5_ARUDO</name>
<sequence>MIAGGATQVVILSVITATTSWEKMADKARDCVFEERLPSQAA</sequence>
<organism evidence="1">
    <name type="scientific">Arundo donax</name>
    <name type="common">Giant reed</name>
    <name type="synonym">Donax arundinaceus</name>
    <dbReference type="NCBI Taxonomy" id="35708"/>
    <lineage>
        <taxon>Eukaryota</taxon>
        <taxon>Viridiplantae</taxon>
        <taxon>Streptophyta</taxon>
        <taxon>Embryophyta</taxon>
        <taxon>Tracheophyta</taxon>
        <taxon>Spermatophyta</taxon>
        <taxon>Magnoliopsida</taxon>
        <taxon>Liliopsida</taxon>
        <taxon>Poales</taxon>
        <taxon>Poaceae</taxon>
        <taxon>PACMAD clade</taxon>
        <taxon>Arundinoideae</taxon>
        <taxon>Arundineae</taxon>
        <taxon>Arundo</taxon>
    </lineage>
</organism>
<dbReference type="AlphaFoldDB" id="A0A0A9FBZ5"/>
<accession>A0A0A9FBZ5</accession>
<reference evidence="1" key="2">
    <citation type="journal article" date="2015" name="Data Brief">
        <title>Shoot transcriptome of the giant reed, Arundo donax.</title>
        <authorList>
            <person name="Barrero R.A."/>
            <person name="Guerrero F.D."/>
            <person name="Moolhuijzen P."/>
            <person name="Goolsby J.A."/>
            <person name="Tidwell J."/>
            <person name="Bellgard S.E."/>
            <person name="Bellgard M.I."/>
        </authorList>
    </citation>
    <scope>NUCLEOTIDE SEQUENCE</scope>
    <source>
        <tissue evidence="1">Shoot tissue taken approximately 20 cm above the soil surface</tissue>
    </source>
</reference>
<evidence type="ECO:0000313" key="1">
    <source>
        <dbReference type="EMBL" id="JAE07621.1"/>
    </source>
</evidence>
<protein>
    <submittedName>
        <fullName evidence="1">Uncharacterized protein</fullName>
    </submittedName>
</protein>